<proteinExistence type="predicted"/>
<comment type="caution">
    <text evidence="1">The sequence shown here is derived from an EMBL/GenBank/DDBJ whole genome shotgun (WGS) entry which is preliminary data.</text>
</comment>
<organism evidence="1 2">
    <name type="scientific">Phytophthora nicotianae P1976</name>
    <dbReference type="NCBI Taxonomy" id="1317066"/>
    <lineage>
        <taxon>Eukaryota</taxon>
        <taxon>Sar</taxon>
        <taxon>Stramenopiles</taxon>
        <taxon>Oomycota</taxon>
        <taxon>Peronosporomycetes</taxon>
        <taxon>Peronosporales</taxon>
        <taxon>Peronosporaceae</taxon>
        <taxon>Phytophthora</taxon>
    </lineage>
</organism>
<sequence>MSILATVSADGEHAMLDTTALSPTTTLPVLTTNMKTCIDERLAEDASITPVALFGIICKKISRLTLDGPPPLLNQVQSHTKKWRKAHERDAVQPVIDLCSQYMLDNLENIRDDPKRTIILCDSQHDDNILVPTSKNSLYSYLDFQIVGASSFL</sequence>
<evidence type="ECO:0000313" key="2">
    <source>
        <dbReference type="Proteomes" id="UP000028582"/>
    </source>
</evidence>
<dbReference type="Proteomes" id="UP000028582">
    <property type="component" value="Unassembled WGS sequence"/>
</dbReference>
<dbReference type="AlphaFoldDB" id="A0A080YXA1"/>
<reference evidence="1 2" key="1">
    <citation type="submission" date="2013-11" db="EMBL/GenBank/DDBJ databases">
        <title>The Genome Sequence of Phytophthora parasitica P1976.</title>
        <authorList>
            <consortium name="The Broad Institute Genomics Platform"/>
            <person name="Russ C."/>
            <person name="Tyler B."/>
            <person name="Panabieres F."/>
            <person name="Shan W."/>
            <person name="Tripathy S."/>
            <person name="Grunwald N."/>
            <person name="Machado M."/>
            <person name="Johnson C.S."/>
            <person name="Walker B."/>
            <person name="Young S."/>
            <person name="Zeng Q."/>
            <person name="Gargeya S."/>
            <person name="Fitzgerald M."/>
            <person name="Haas B."/>
            <person name="Abouelleil A."/>
            <person name="Allen A.W."/>
            <person name="Alvarado L."/>
            <person name="Arachchi H.M."/>
            <person name="Berlin A.M."/>
            <person name="Chapman S.B."/>
            <person name="Gainer-Dewar J."/>
            <person name="Goldberg J."/>
            <person name="Griggs A."/>
            <person name="Gujja S."/>
            <person name="Hansen M."/>
            <person name="Howarth C."/>
            <person name="Imamovic A."/>
            <person name="Ireland A."/>
            <person name="Larimer J."/>
            <person name="McCowan C."/>
            <person name="Murphy C."/>
            <person name="Pearson M."/>
            <person name="Poon T.W."/>
            <person name="Priest M."/>
            <person name="Roberts A."/>
            <person name="Saif S."/>
            <person name="Shea T."/>
            <person name="Sisk P."/>
            <person name="Sykes S."/>
            <person name="Wortman J."/>
            <person name="Nusbaum C."/>
            <person name="Birren B."/>
        </authorList>
    </citation>
    <scope>NUCLEOTIDE SEQUENCE [LARGE SCALE GENOMIC DNA]</scope>
    <source>
        <strain evidence="1 2">P1976</strain>
    </source>
</reference>
<dbReference type="EMBL" id="ANJA01004490">
    <property type="protein sequence ID" value="ETO59012.1"/>
    <property type="molecule type" value="Genomic_DNA"/>
</dbReference>
<accession>A0A080YXA1</accession>
<protein>
    <submittedName>
        <fullName evidence="1">Uncharacterized protein</fullName>
    </submittedName>
</protein>
<gene>
    <name evidence="1" type="ORF">F444_22610</name>
</gene>
<name>A0A080YXA1_PHYNI</name>
<evidence type="ECO:0000313" key="1">
    <source>
        <dbReference type="EMBL" id="ETO59012.1"/>
    </source>
</evidence>